<dbReference type="PANTHER" id="PTHR37799:SF1">
    <property type="entry name" value="SMALL RIBOSOMAL SUBUNIT PROTEIN MS23"/>
    <property type="match status" value="1"/>
</dbReference>
<organism evidence="9 10">
    <name type="scientific">Ophiocordyceps australis</name>
    <dbReference type="NCBI Taxonomy" id="1399860"/>
    <lineage>
        <taxon>Eukaryota</taxon>
        <taxon>Fungi</taxon>
        <taxon>Dikarya</taxon>
        <taxon>Ascomycota</taxon>
        <taxon>Pezizomycotina</taxon>
        <taxon>Sordariomycetes</taxon>
        <taxon>Hypocreomycetidae</taxon>
        <taxon>Hypocreales</taxon>
        <taxon>Ophiocordycipitaceae</taxon>
        <taxon>Ophiocordyceps</taxon>
    </lineage>
</organism>
<evidence type="ECO:0000256" key="2">
    <source>
        <dbReference type="ARBA" id="ARBA00009864"/>
    </source>
</evidence>
<evidence type="ECO:0000256" key="3">
    <source>
        <dbReference type="ARBA" id="ARBA00022980"/>
    </source>
</evidence>
<evidence type="ECO:0000313" key="10">
    <source>
        <dbReference type="Proteomes" id="UP000224854"/>
    </source>
</evidence>
<comment type="caution">
    <text evidence="9">The sequence shown here is derived from an EMBL/GenBank/DDBJ whole genome shotgun (WGS) entry which is preliminary data.</text>
</comment>
<keyword evidence="3" id="KW-0689">Ribosomal protein</keyword>
<protein>
    <recommendedName>
        <fullName evidence="6">Small ribosomal subunit protein mS23</fullName>
    </recommendedName>
    <alternativeName>
        <fullName evidence="7">37S ribosomal protein S25, mitochondrial</fullName>
    </alternativeName>
</protein>
<feature type="region of interest" description="Disordered" evidence="8">
    <location>
        <begin position="225"/>
        <end position="244"/>
    </location>
</feature>
<keyword evidence="4" id="KW-0496">Mitochondrion</keyword>
<evidence type="ECO:0000256" key="4">
    <source>
        <dbReference type="ARBA" id="ARBA00023128"/>
    </source>
</evidence>
<evidence type="ECO:0000256" key="1">
    <source>
        <dbReference type="ARBA" id="ARBA00004173"/>
    </source>
</evidence>
<sequence length="244" mass="28708">MSQRLDRPARVLQLMSQELKTGACMKGYKILPPPWFNVVNSIPPAETMVRTRAYQHRQPCKLSKRKPKNIYRPQPIFQPEDKLRATFFQDHPWELARPRVIVESDGMDHHRRDWSKPLHMSNAPAYGESVVQRQWWLMQNGTMSRSKAYDTARREFYWVRQRQDIERRIAVEEARWTGAYFGKTPLDVGMMLEDHAFEKWKLWAGKELKARTARLSADIDTFGARDEEESSFMSSFEDEAVADS</sequence>
<evidence type="ECO:0000256" key="8">
    <source>
        <dbReference type="SAM" id="MobiDB-lite"/>
    </source>
</evidence>
<dbReference type="Proteomes" id="UP000224854">
    <property type="component" value="Unassembled WGS sequence"/>
</dbReference>
<dbReference type="AlphaFoldDB" id="A0A2C5Z1Z4"/>
<gene>
    <name evidence="9" type="ORF">CDD82_5230</name>
</gene>
<dbReference type="EMBL" id="NJEU01000472">
    <property type="protein sequence ID" value="PHH73863.1"/>
    <property type="molecule type" value="Genomic_DNA"/>
</dbReference>
<dbReference type="Pfam" id="PF13741">
    <property type="entry name" value="MRP-S25"/>
    <property type="match status" value="1"/>
</dbReference>
<evidence type="ECO:0000256" key="7">
    <source>
        <dbReference type="ARBA" id="ARBA00035421"/>
    </source>
</evidence>
<dbReference type="OrthoDB" id="5542239at2759"/>
<dbReference type="PANTHER" id="PTHR37799">
    <property type="entry name" value="37S RIBOSOMAL PROTEIN S25, MITOCHONDRIAL"/>
    <property type="match status" value="1"/>
</dbReference>
<dbReference type="InterPro" id="IPR059242">
    <property type="entry name" value="mS23_dom"/>
</dbReference>
<comment type="subcellular location">
    <subcellularLocation>
        <location evidence="1">Mitochondrion</location>
    </subcellularLocation>
</comment>
<feature type="compositionally biased region" description="Acidic residues" evidence="8">
    <location>
        <begin position="226"/>
        <end position="244"/>
    </location>
</feature>
<dbReference type="CDD" id="cd23701">
    <property type="entry name" value="At1g26750"/>
    <property type="match status" value="1"/>
</dbReference>
<evidence type="ECO:0000256" key="6">
    <source>
        <dbReference type="ARBA" id="ARBA00035137"/>
    </source>
</evidence>
<evidence type="ECO:0000313" key="9">
    <source>
        <dbReference type="EMBL" id="PHH73863.1"/>
    </source>
</evidence>
<dbReference type="InterPro" id="IPR016939">
    <property type="entry name" value="Ribosomal_mS23_fun"/>
</dbReference>
<keyword evidence="10" id="KW-1185">Reference proteome</keyword>
<dbReference type="GO" id="GO:0005763">
    <property type="term" value="C:mitochondrial small ribosomal subunit"/>
    <property type="evidence" value="ECO:0007669"/>
    <property type="project" value="InterPro"/>
</dbReference>
<dbReference type="GO" id="GO:0003735">
    <property type="term" value="F:structural constituent of ribosome"/>
    <property type="evidence" value="ECO:0007669"/>
    <property type="project" value="InterPro"/>
</dbReference>
<proteinExistence type="inferred from homology"/>
<accession>A0A2C5Z1Z4</accession>
<name>A0A2C5Z1Z4_9HYPO</name>
<reference evidence="9 10" key="1">
    <citation type="submission" date="2017-06" db="EMBL/GenBank/DDBJ databases">
        <title>Ant-infecting Ophiocordyceps genomes reveal a high diversity of potential behavioral manipulation genes and a possible major role for enterotoxins.</title>
        <authorList>
            <person name="De Bekker C."/>
            <person name="Evans H.C."/>
            <person name="Brachmann A."/>
            <person name="Hughes D.P."/>
        </authorList>
    </citation>
    <scope>NUCLEOTIDE SEQUENCE [LARGE SCALE GENOMIC DNA]</scope>
    <source>
        <strain evidence="9 10">1348a</strain>
    </source>
</reference>
<evidence type="ECO:0000256" key="5">
    <source>
        <dbReference type="ARBA" id="ARBA00023274"/>
    </source>
</evidence>
<comment type="similarity">
    <text evidence="2">Belongs to the mitochondrion-specific ribosomal protein mS23 family.</text>
</comment>
<keyword evidence="5" id="KW-0687">Ribonucleoprotein</keyword>